<keyword evidence="3" id="KW-1185">Reference proteome</keyword>
<evidence type="ECO:0000256" key="1">
    <source>
        <dbReference type="SAM" id="MobiDB-lite"/>
    </source>
</evidence>
<gene>
    <name evidence="2" type="ORF">N7469_000316</name>
</gene>
<dbReference type="AlphaFoldDB" id="A0A9W9TV96"/>
<evidence type="ECO:0000313" key="3">
    <source>
        <dbReference type="Proteomes" id="UP001147733"/>
    </source>
</evidence>
<feature type="compositionally biased region" description="Basic and acidic residues" evidence="1">
    <location>
        <begin position="488"/>
        <end position="499"/>
    </location>
</feature>
<feature type="region of interest" description="Disordered" evidence="1">
    <location>
        <begin position="444"/>
        <end position="505"/>
    </location>
</feature>
<organism evidence="2 3">
    <name type="scientific">Penicillium citrinum</name>
    <dbReference type="NCBI Taxonomy" id="5077"/>
    <lineage>
        <taxon>Eukaryota</taxon>
        <taxon>Fungi</taxon>
        <taxon>Dikarya</taxon>
        <taxon>Ascomycota</taxon>
        <taxon>Pezizomycotina</taxon>
        <taxon>Eurotiomycetes</taxon>
        <taxon>Eurotiomycetidae</taxon>
        <taxon>Eurotiales</taxon>
        <taxon>Aspergillaceae</taxon>
        <taxon>Penicillium</taxon>
    </lineage>
</organism>
<dbReference type="EMBL" id="JAPQKT010000001">
    <property type="protein sequence ID" value="KAJ5241989.1"/>
    <property type="molecule type" value="Genomic_DNA"/>
</dbReference>
<name>A0A9W9TV96_PENCI</name>
<feature type="compositionally biased region" description="Basic and acidic residues" evidence="1">
    <location>
        <begin position="449"/>
        <end position="464"/>
    </location>
</feature>
<dbReference type="OrthoDB" id="4365435at2759"/>
<evidence type="ECO:0000313" key="2">
    <source>
        <dbReference type="EMBL" id="KAJ5241989.1"/>
    </source>
</evidence>
<feature type="compositionally biased region" description="Basic and acidic residues" evidence="1">
    <location>
        <begin position="10"/>
        <end position="28"/>
    </location>
</feature>
<dbReference type="Proteomes" id="UP001147733">
    <property type="component" value="Unassembled WGS sequence"/>
</dbReference>
<protein>
    <submittedName>
        <fullName evidence="2">Uncharacterized protein</fullName>
    </submittedName>
</protein>
<dbReference type="RefSeq" id="XP_056504993.1">
    <property type="nucleotide sequence ID" value="XM_056639236.1"/>
</dbReference>
<proteinExistence type="predicted"/>
<feature type="region of interest" description="Disordered" evidence="1">
    <location>
        <begin position="1"/>
        <end position="28"/>
    </location>
</feature>
<dbReference type="GeneID" id="81378403"/>
<reference evidence="2" key="1">
    <citation type="submission" date="2022-11" db="EMBL/GenBank/DDBJ databases">
        <authorList>
            <person name="Petersen C."/>
        </authorList>
    </citation>
    <scope>NUCLEOTIDE SEQUENCE</scope>
    <source>
        <strain evidence="2">IBT 23319</strain>
    </source>
</reference>
<comment type="caution">
    <text evidence="2">The sequence shown here is derived from an EMBL/GenBank/DDBJ whole genome shotgun (WGS) entry which is preliminary data.</text>
</comment>
<sequence>MTTGQHKRKYIADSHRGRSKERTLDTPEYSTKYDQEDLALYSAIAAHDLGPERVTSWRLQDWSELAYEQVQETQLVSRRVDLDNLDFASTYLRAHEKVPRLRQAMHMDHTIPYGLQIDLREDDFAKAIVEFTSHYPKVKNPRARMFISDTEYQRQNVILKGYNIRYASYGMLIHRARQYARAEYGRQFHPDQLFECPNLTMVFYPGPLVDLAMQRRGMSPRASIKERWNSLTLEHLTSVAREQIQSFVNIEIGEGVYNFMLEIVYSGLGLGYHGYPESKKPSNGPANPLTGESLDFSDLEILFESRVDRAMIDVVLELRRDNPDVVLSSCTRLADVITPDGMKYGTRYDNGSLTPWPEGQKGLARELRAMHGGLYPQSDLVVADDPDAEVAARTWIDQYSSLNRSELLNKPYYEWLSNEPKVYDAIWEISHGEFLANKCEEYEVGESQGEQRERIETAMDRMYEGKAPVGDVEQMPSSPEIEAQETGAVREDDVTRRSNETASTE</sequence>
<accession>A0A9W9TV96</accession>
<reference evidence="2" key="2">
    <citation type="journal article" date="2023" name="IMA Fungus">
        <title>Comparative genomic study of the Penicillium genus elucidates a diverse pangenome and 15 lateral gene transfer events.</title>
        <authorList>
            <person name="Petersen C."/>
            <person name="Sorensen T."/>
            <person name="Nielsen M.R."/>
            <person name="Sondergaard T.E."/>
            <person name="Sorensen J.L."/>
            <person name="Fitzpatrick D.A."/>
            <person name="Frisvad J.C."/>
            <person name="Nielsen K.L."/>
        </authorList>
    </citation>
    <scope>NUCLEOTIDE SEQUENCE</scope>
    <source>
        <strain evidence="2">IBT 23319</strain>
    </source>
</reference>